<dbReference type="InterPro" id="IPR042047">
    <property type="entry name" value="SleB_dom1"/>
</dbReference>
<proteinExistence type="predicted"/>
<evidence type="ECO:0000259" key="2">
    <source>
        <dbReference type="Pfam" id="PF07486"/>
    </source>
</evidence>
<dbReference type="Proteomes" id="UP001596060">
    <property type="component" value="Unassembled WGS sequence"/>
</dbReference>
<evidence type="ECO:0000256" key="1">
    <source>
        <dbReference type="SAM" id="MobiDB-lite"/>
    </source>
</evidence>
<dbReference type="InterPro" id="IPR011105">
    <property type="entry name" value="Cell_wall_hydrolase_SleB"/>
</dbReference>
<dbReference type="GO" id="GO:0016787">
    <property type="term" value="F:hydrolase activity"/>
    <property type="evidence" value="ECO:0007669"/>
    <property type="project" value="UniProtKB-KW"/>
</dbReference>
<evidence type="ECO:0000313" key="4">
    <source>
        <dbReference type="Proteomes" id="UP001596060"/>
    </source>
</evidence>
<dbReference type="Pfam" id="PF07486">
    <property type="entry name" value="Hydrolase_2"/>
    <property type="match status" value="1"/>
</dbReference>
<gene>
    <name evidence="3" type="ORF">ACFPN9_04955</name>
</gene>
<sequence>MSHLRLRRRTRRIGSAGLKWALSTVAPWALAAGMLVSFTASAGQNAGLETLPATALGRTLPGPASELEEGPSLLVAASAFRLPGLSLSSSILKAHLSFDDPERRFVIDPRQPREEMKRSAKGFPEVDRTAKGDPLPRLRPSLSARAPRELEQVVFGDTQPGLISGGFSIEAMRQAEAITGPPLGFEPHADDQGLTDPALSDASPDALAASGVSPYGNVPRTIDGATPAVGAPTAQTSSTPAVNYSVTTLVPALLPPAPERPGLLARAPASPLRRGALPESGAREIYTGLIPAADMARQQRCLAEAVYFEARSESDEGRAAVAQVVLNRVKSPLYPDSVCGVVYQNSHRYLACQFTFTCEGKSLRITEPGPWRDAVRIAREVYEGTTYLPEVGASTHYHAQYVRPYWAKKLKKMDTIGQHIFYKLRPGQT</sequence>
<accession>A0ABW0NX04</accession>
<protein>
    <submittedName>
        <fullName evidence="3">Cell wall hydrolase</fullName>
    </submittedName>
</protein>
<comment type="caution">
    <text evidence="3">The sequence shown here is derived from an EMBL/GenBank/DDBJ whole genome shotgun (WGS) entry which is preliminary data.</text>
</comment>
<keyword evidence="3" id="KW-0378">Hydrolase</keyword>
<name>A0ABW0NX04_9HYPH</name>
<dbReference type="Gene3D" id="1.10.10.2520">
    <property type="entry name" value="Cell wall hydrolase SleB, domain 1"/>
    <property type="match status" value="1"/>
</dbReference>
<organism evidence="3 4">
    <name type="scientific">Bosea massiliensis</name>
    <dbReference type="NCBI Taxonomy" id="151419"/>
    <lineage>
        <taxon>Bacteria</taxon>
        <taxon>Pseudomonadati</taxon>
        <taxon>Pseudomonadota</taxon>
        <taxon>Alphaproteobacteria</taxon>
        <taxon>Hyphomicrobiales</taxon>
        <taxon>Boseaceae</taxon>
        <taxon>Bosea</taxon>
    </lineage>
</organism>
<feature type="region of interest" description="Disordered" evidence="1">
    <location>
        <begin position="183"/>
        <end position="214"/>
    </location>
</feature>
<dbReference type="RefSeq" id="WP_377815666.1">
    <property type="nucleotide sequence ID" value="NZ_JBHSLU010000007.1"/>
</dbReference>
<evidence type="ECO:0000313" key="3">
    <source>
        <dbReference type="EMBL" id="MFC5504603.1"/>
    </source>
</evidence>
<reference evidence="4" key="1">
    <citation type="journal article" date="2019" name="Int. J. Syst. Evol. Microbiol.">
        <title>The Global Catalogue of Microorganisms (GCM) 10K type strain sequencing project: providing services to taxonomists for standard genome sequencing and annotation.</title>
        <authorList>
            <consortium name="The Broad Institute Genomics Platform"/>
            <consortium name="The Broad Institute Genome Sequencing Center for Infectious Disease"/>
            <person name="Wu L."/>
            <person name="Ma J."/>
        </authorList>
    </citation>
    <scope>NUCLEOTIDE SEQUENCE [LARGE SCALE GENOMIC DNA]</scope>
    <source>
        <strain evidence="4">CCUG 43117</strain>
    </source>
</reference>
<feature type="compositionally biased region" description="Low complexity" evidence="1">
    <location>
        <begin position="196"/>
        <end position="210"/>
    </location>
</feature>
<keyword evidence="4" id="KW-1185">Reference proteome</keyword>
<feature type="domain" description="Cell wall hydrolase SleB" evidence="2">
    <location>
        <begin position="312"/>
        <end position="422"/>
    </location>
</feature>
<dbReference type="EMBL" id="JBHSLU010000007">
    <property type="protein sequence ID" value="MFC5504603.1"/>
    <property type="molecule type" value="Genomic_DNA"/>
</dbReference>